<evidence type="ECO:0000313" key="2">
    <source>
        <dbReference type="Proteomes" id="UP001165136"/>
    </source>
</evidence>
<sequence length="72" mass="7660">MPTADAHIPTDRASRYLGQVCQHVKQMSRMPHLLQGGKPAVEHVDWSDTSGTIRFARGGTYGAPAAPSNTGA</sequence>
<keyword evidence="2" id="KW-1185">Reference proteome</keyword>
<dbReference type="Proteomes" id="UP001165136">
    <property type="component" value="Unassembled WGS sequence"/>
</dbReference>
<dbReference type="RefSeq" id="WP_285485950.1">
    <property type="nucleotide sequence ID" value="NZ_BSTI01000002.1"/>
</dbReference>
<dbReference type="Gene3D" id="3.30.310.50">
    <property type="entry name" value="Alpha-D-phosphohexomutase, C-terminal domain"/>
    <property type="match status" value="1"/>
</dbReference>
<dbReference type="EMBL" id="BSTI01000002">
    <property type="protein sequence ID" value="GLY64251.1"/>
    <property type="molecule type" value="Genomic_DNA"/>
</dbReference>
<comment type="caution">
    <text evidence="1">The sequence shown here is derived from an EMBL/GenBank/DDBJ whole genome shotgun (WGS) entry which is preliminary data.</text>
</comment>
<name>A0A9W6VF81_9PSEU</name>
<proteinExistence type="predicted"/>
<evidence type="ECO:0000313" key="1">
    <source>
        <dbReference type="EMBL" id="GLY64251.1"/>
    </source>
</evidence>
<dbReference type="AlphaFoldDB" id="A0A9W6VF81"/>
<gene>
    <name evidence="1" type="ORF">Atai01_08700</name>
</gene>
<accession>A0A9W6VF81</accession>
<organism evidence="1 2">
    <name type="scientific">Amycolatopsis taiwanensis</name>
    <dbReference type="NCBI Taxonomy" id="342230"/>
    <lineage>
        <taxon>Bacteria</taxon>
        <taxon>Bacillati</taxon>
        <taxon>Actinomycetota</taxon>
        <taxon>Actinomycetes</taxon>
        <taxon>Pseudonocardiales</taxon>
        <taxon>Pseudonocardiaceae</taxon>
        <taxon>Amycolatopsis</taxon>
    </lineage>
</organism>
<protein>
    <submittedName>
        <fullName evidence="1">Uncharacterized protein</fullName>
    </submittedName>
</protein>
<reference evidence="1" key="1">
    <citation type="submission" date="2023-03" db="EMBL/GenBank/DDBJ databases">
        <title>Amycolatopsis taiwanensis NBRC 103393.</title>
        <authorList>
            <person name="Ichikawa N."/>
            <person name="Sato H."/>
            <person name="Tonouchi N."/>
        </authorList>
    </citation>
    <scope>NUCLEOTIDE SEQUENCE</scope>
    <source>
        <strain evidence="1">NBRC 103393</strain>
    </source>
</reference>